<keyword evidence="1" id="KW-0132">Cell division</keyword>
<organism evidence="5 6">
    <name type="scientific">Buchananella hordeovulneris</name>
    <dbReference type="NCBI Taxonomy" id="52770"/>
    <lineage>
        <taxon>Bacteria</taxon>
        <taxon>Bacillati</taxon>
        <taxon>Actinomycetota</taxon>
        <taxon>Actinomycetes</taxon>
        <taxon>Actinomycetales</taxon>
        <taxon>Actinomycetaceae</taxon>
        <taxon>Buchananella</taxon>
    </lineage>
</organism>
<comment type="function">
    <text evidence="4">Cell division protein that is part of the divisome complex and is recruited early to the Z-ring. Probably stimulates Z-ring formation, perhaps through the cross-linking of FtsZ protofilaments. Its function overlaps with FtsA.</text>
</comment>
<dbReference type="GO" id="GO:0000917">
    <property type="term" value="P:division septum assembly"/>
    <property type="evidence" value="ECO:0007669"/>
    <property type="project" value="UniProtKB-KW"/>
</dbReference>
<keyword evidence="2" id="KW-0717">Septation</keyword>
<dbReference type="PANTHER" id="PTHR35798:SF1">
    <property type="entry name" value="CELL DIVISION PROTEIN SEPF"/>
    <property type="match status" value="1"/>
</dbReference>
<keyword evidence="3" id="KW-0131">Cell cycle</keyword>
<dbReference type="Gene3D" id="3.30.110.150">
    <property type="entry name" value="SepF-like protein"/>
    <property type="match status" value="1"/>
</dbReference>
<accession>A0A1Q5PVR5</accession>
<sequence>MSRLQKVKGLFTSPAEYDYEDSQVDMVYDDDYEEEPFAEVAPLHPELQNDSQRIHTVSPREFVDSELQPICQPVREGSAVILNLSFASDQMVQRLTDFAFGLAAGVNGRVIKITDLVYLIAPPHVSVEGALGRK</sequence>
<keyword evidence="6" id="KW-1185">Reference proteome</keyword>
<dbReference type="PANTHER" id="PTHR35798">
    <property type="entry name" value="CELL DIVISION PROTEIN SEPF"/>
    <property type="match status" value="1"/>
</dbReference>
<dbReference type="STRING" id="52770.BSZ40_06670"/>
<dbReference type="OrthoDB" id="3731101at2"/>
<evidence type="ECO:0000256" key="2">
    <source>
        <dbReference type="ARBA" id="ARBA00023210"/>
    </source>
</evidence>
<dbReference type="InterPro" id="IPR038594">
    <property type="entry name" value="SepF-like_sf"/>
</dbReference>
<dbReference type="EMBL" id="MQVS01000006">
    <property type="protein sequence ID" value="OKL51525.1"/>
    <property type="molecule type" value="Genomic_DNA"/>
</dbReference>
<evidence type="ECO:0000256" key="3">
    <source>
        <dbReference type="ARBA" id="ARBA00023306"/>
    </source>
</evidence>
<dbReference type="InterPro" id="IPR007561">
    <property type="entry name" value="Cell_div_SepF/SepF-rel"/>
</dbReference>
<dbReference type="AlphaFoldDB" id="A0A1Q5PVR5"/>
<evidence type="ECO:0000256" key="4">
    <source>
        <dbReference type="ARBA" id="ARBA00044936"/>
    </source>
</evidence>
<dbReference type="RefSeq" id="WP_073824493.1">
    <property type="nucleotide sequence ID" value="NZ_JAUNKL010000016.1"/>
</dbReference>
<proteinExistence type="predicted"/>
<comment type="caution">
    <text evidence="5">The sequence shown here is derived from an EMBL/GenBank/DDBJ whole genome shotgun (WGS) entry which is preliminary data.</text>
</comment>
<dbReference type="InterPro" id="IPR023052">
    <property type="entry name" value="Cell_div_SepF"/>
</dbReference>
<protein>
    <submittedName>
        <fullName evidence="5">Uncharacterized protein</fullName>
    </submittedName>
</protein>
<reference evidence="6" key="1">
    <citation type="submission" date="2016-12" db="EMBL/GenBank/DDBJ databases">
        <authorList>
            <person name="Meng X."/>
        </authorList>
    </citation>
    <scope>NUCLEOTIDE SEQUENCE [LARGE SCALE GENOMIC DNA]</scope>
    <source>
        <strain evidence="6">DSM 20732</strain>
    </source>
</reference>
<evidence type="ECO:0000313" key="5">
    <source>
        <dbReference type="EMBL" id="OKL51525.1"/>
    </source>
</evidence>
<evidence type="ECO:0000256" key="1">
    <source>
        <dbReference type="ARBA" id="ARBA00022618"/>
    </source>
</evidence>
<gene>
    <name evidence="5" type="ORF">BSZ40_06670</name>
</gene>
<evidence type="ECO:0000313" key="6">
    <source>
        <dbReference type="Proteomes" id="UP000185612"/>
    </source>
</evidence>
<name>A0A1Q5PVR5_9ACTO</name>
<dbReference type="Pfam" id="PF04472">
    <property type="entry name" value="SepF"/>
    <property type="match status" value="1"/>
</dbReference>
<dbReference type="Proteomes" id="UP000185612">
    <property type="component" value="Unassembled WGS sequence"/>
</dbReference>